<dbReference type="AlphaFoldDB" id="A0A067QCA1"/>
<evidence type="ECO:0000259" key="12">
    <source>
        <dbReference type="Pfam" id="PF01179"/>
    </source>
</evidence>
<evidence type="ECO:0000256" key="10">
    <source>
        <dbReference type="SAM" id="MobiDB-lite"/>
    </source>
</evidence>
<feature type="domain" description="DUF1965" evidence="13">
    <location>
        <begin position="277"/>
        <end position="328"/>
    </location>
</feature>
<reference evidence="15" key="1">
    <citation type="journal article" date="2014" name="Proc. Natl. Acad. Sci. U.S.A.">
        <title>Extensive sampling of basidiomycete genomes demonstrates inadequacy of the white-rot/brown-rot paradigm for wood decay fungi.</title>
        <authorList>
            <person name="Riley R."/>
            <person name="Salamov A.A."/>
            <person name="Brown D.W."/>
            <person name="Nagy L.G."/>
            <person name="Floudas D."/>
            <person name="Held B.W."/>
            <person name="Levasseur A."/>
            <person name="Lombard V."/>
            <person name="Morin E."/>
            <person name="Otillar R."/>
            <person name="Lindquist E.A."/>
            <person name="Sun H."/>
            <person name="LaButti K.M."/>
            <person name="Schmutz J."/>
            <person name="Jabbour D."/>
            <person name="Luo H."/>
            <person name="Baker S.E."/>
            <person name="Pisabarro A.G."/>
            <person name="Walton J.D."/>
            <person name="Blanchette R.A."/>
            <person name="Henrissat B."/>
            <person name="Martin F."/>
            <person name="Cullen D."/>
            <person name="Hibbett D.S."/>
            <person name="Grigoriev I.V."/>
        </authorList>
    </citation>
    <scope>NUCLEOTIDE SEQUENCE [LARGE SCALE GENOMIC DNA]</scope>
    <source>
        <strain evidence="15">MUCL 33604</strain>
    </source>
</reference>
<dbReference type="Pfam" id="PF01179">
    <property type="entry name" value="Cu_amine_oxid"/>
    <property type="match status" value="1"/>
</dbReference>
<dbReference type="GO" id="GO:0048038">
    <property type="term" value="F:quinone binding"/>
    <property type="evidence" value="ECO:0007669"/>
    <property type="project" value="InterPro"/>
</dbReference>
<evidence type="ECO:0000256" key="9">
    <source>
        <dbReference type="RuleBase" id="RU000672"/>
    </source>
</evidence>
<dbReference type="STRING" id="933084.A0A067QCA1"/>
<dbReference type="Proteomes" id="UP000027265">
    <property type="component" value="Unassembled WGS sequence"/>
</dbReference>
<evidence type="ECO:0000256" key="8">
    <source>
        <dbReference type="PIRSR" id="PIRSR600269-51"/>
    </source>
</evidence>
<comment type="cofactor">
    <cofactor evidence="1">
        <name>Cu cation</name>
        <dbReference type="ChEBI" id="CHEBI:23378"/>
    </cofactor>
</comment>
<keyword evidence="4 7" id="KW-0801">TPQ</keyword>
<keyword evidence="11" id="KW-0472">Membrane</keyword>
<dbReference type="PANTHER" id="PTHR10638:SF20">
    <property type="entry name" value="AMINE OXIDASE"/>
    <property type="match status" value="1"/>
</dbReference>
<evidence type="ECO:0000256" key="3">
    <source>
        <dbReference type="ARBA" id="ARBA00022723"/>
    </source>
</evidence>
<dbReference type="SUPFAM" id="SSF54416">
    <property type="entry name" value="Amine oxidase N-terminal region"/>
    <property type="match status" value="2"/>
</dbReference>
<keyword evidence="6 9" id="KW-0186">Copper</keyword>
<gene>
    <name evidence="14" type="ORF">JAAARDRAFT_28216</name>
</gene>
<comment type="PTM">
    <text evidence="8 9">Topaquinone (TPQ) is generated by copper-dependent autoxidation of a specific tyrosyl residue.</text>
</comment>
<feature type="region of interest" description="Disordered" evidence="10">
    <location>
        <begin position="1"/>
        <end position="23"/>
    </location>
</feature>
<keyword evidence="11" id="KW-1133">Transmembrane helix</keyword>
<dbReference type="HOGENOM" id="CLU_015739_0_0_1"/>
<keyword evidence="5 9" id="KW-0560">Oxidoreductase</keyword>
<dbReference type="OrthoDB" id="3341590at2759"/>
<keyword evidence="3 9" id="KW-0479">Metal-binding</keyword>
<dbReference type="InterPro" id="IPR016182">
    <property type="entry name" value="Cu_amine_oxidase_N-reg"/>
</dbReference>
<dbReference type="PANTHER" id="PTHR10638">
    <property type="entry name" value="COPPER AMINE OXIDASE"/>
    <property type="match status" value="1"/>
</dbReference>
<evidence type="ECO:0000256" key="2">
    <source>
        <dbReference type="ARBA" id="ARBA00007983"/>
    </source>
</evidence>
<dbReference type="InParanoid" id="A0A067QCA1"/>
<dbReference type="InterPro" id="IPR015798">
    <property type="entry name" value="Cu_amine_oxidase_C"/>
</dbReference>
<dbReference type="GO" id="GO:0005886">
    <property type="term" value="C:plasma membrane"/>
    <property type="evidence" value="ECO:0007669"/>
    <property type="project" value="TreeGrafter"/>
</dbReference>
<evidence type="ECO:0000256" key="1">
    <source>
        <dbReference type="ARBA" id="ARBA00001935"/>
    </source>
</evidence>
<keyword evidence="15" id="KW-1185">Reference proteome</keyword>
<evidence type="ECO:0000313" key="14">
    <source>
        <dbReference type="EMBL" id="KDQ64574.1"/>
    </source>
</evidence>
<comment type="similarity">
    <text evidence="2 9">Belongs to the copper/topaquinone oxidase family.</text>
</comment>
<evidence type="ECO:0000256" key="11">
    <source>
        <dbReference type="SAM" id="Phobius"/>
    </source>
</evidence>
<dbReference type="PRINTS" id="PR00766">
    <property type="entry name" value="CUDAOXIDASE"/>
</dbReference>
<evidence type="ECO:0000256" key="5">
    <source>
        <dbReference type="ARBA" id="ARBA00023002"/>
    </source>
</evidence>
<dbReference type="Pfam" id="PF09248">
    <property type="entry name" value="DUF1965"/>
    <property type="match status" value="1"/>
</dbReference>
<proteinExistence type="inferred from homology"/>
<keyword evidence="11" id="KW-0812">Transmembrane</keyword>
<dbReference type="GO" id="GO:0009308">
    <property type="term" value="P:amine metabolic process"/>
    <property type="evidence" value="ECO:0007669"/>
    <property type="project" value="UniProtKB-UniRule"/>
</dbReference>
<evidence type="ECO:0000256" key="4">
    <source>
        <dbReference type="ARBA" id="ARBA00022772"/>
    </source>
</evidence>
<evidence type="ECO:0000256" key="6">
    <source>
        <dbReference type="ARBA" id="ARBA00023008"/>
    </source>
</evidence>
<dbReference type="Gene3D" id="3.10.450.40">
    <property type="match status" value="2"/>
</dbReference>
<evidence type="ECO:0000256" key="7">
    <source>
        <dbReference type="PIRSR" id="PIRSR600269-50"/>
    </source>
</evidence>
<protein>
    <recommendedName>
        <fullName evidence="9">Amine oxidase</fullName>
        <ecNumber evidence="9">1.4.3.-</ecNumber>
    </recommendedName>
</protein>
<feature type="active site" description="Proton acceptor" evidence="7">
    <location>
        <position position="433"/>
    </location>
</feature>
<evidence type="ECO:0000313" key="15">
    <source>
        <dbReference type="Proteomes" id="UP000027265"/>
    </source>
</evidence>
<dbReference type="Gene3D" id="2.70.98.20">
    <property type="entry name" value="Copper amine oxidase, catalytic domain"/>
    <property type="match status" value="1"/>
</dbReference>
<sequence>MASYQPLKQSDLPDGSVDPQMRARPGFSRRAGYGALAIIGAITLSLVYISSPFSAHSLSQPGETIPGLLGSDSKPLKACASGLPPAASAPAPVNIWASLTVNETVEIQSWLESPDRGLNLTQSDLAELTDNFIYLIEVYQPPKAAAVAYLNSPSTIPPPDKYARVTVHYGSVPVIKDYLVGPLPISSKTSLEELKDIYHRDEIPYHARGFVRGTELTPLAGKYMPLLAEATQELFGGVALGLPNDTLIAGASAPFSFDGSFRRLWVSWRRNIPGPWLHPINFFHYVDVSGTDPSQWSLLKIVYNHQVFPSVESFMDAFHNGTLKRLPDRPDQRDTQDLSWSARHRIGEPRDLDHLPGPRSVSFAGLRFRVDRTLQYVSWMGWGLYLGFNRDMGLSLWDIRFKNERLVYELAPQEALAQYAGNDPMQATTAWLDRFFGMGQAVRDMIPGYDCPYEAVYLPATTHSPLGSISRDRAICIFEQDSGRPISRHTGYMDGEFGSIRGYVLTIRSISTVGNYDYLFDYMFHFDGTIEVRLSASGYLQGGYWEPLQAGYGSQIRDTSMGSLHDHVINYKVDLDVAGLSNSLLSTTTHVEHVEHPWLDEDWGTEVIQQKINREIIENEDGALLNWPENFQGGYAFVNSEEKNSWGNPRGYAIHPGYSPIRNTVVGSKRLLNNANWARYNLAVSKRKETEPTSSSMWNMNLPGDPVVDFHKFFDGENITQEDLVAWVNVGMHHLPQAEDVPNTRTNMAASSFFLTPLNYFDTDVSLESINAILLRAPVTPGAPFTFDDYGVKPENCVPEKVGEFEYGGLTAFGVDGKVKEGMGIEEMRREAELYHRIKLEF</sequence>
<feature type="transmembrane region" description="Helical" evidence="11">
    <location>
        <begin position="31"/>
        <end position="49"/>
    </location>
</feature>
<dbReference type="InterPro" id="IPR036460">
    <property type="entry name" value="Cu_amine_oxidase_C_sf"/>
</dbReference>
<accession>A0A067QCA1</accession>
<name>A0A067QCA1_9AGAM</name>
<feature type="modified residue" description="2',4',5'-topaquinone" evidence="8">
    <location>
        <position position="516"/>
    </location>
</feature>
<dbReference type="EC" id="1.4.3.-" evidence="9"/>
<dbReference type="InterPro" id="IPR015328">
    <property type="entry name" value="DUF1965"/>
</dbReference>
<dbReference type="EMBL" id="KL197709">
    <property type="protein sequence ID" value="KDQ64574.1"/>
    <property type="molecule type" value="Genomic_DNA"/>
</dbReference>
<comment type="cofactor">
    <cofactor evidence="9">
        <name>Cu cation</name>
        <dbReference type="ChEBI" id="CHEBI:23378"/>
    </cofactor>
    <text evidence="9">Contains 1 topaquinone per subunit.</text>
</comment>
<dbReference type="SUPFAM" id="SSF49998">
    <property type="entry name" value="Amine oxidase catalytic domain"/>
    <property type="match status" value="1"/>
</dbReference>
<evidence type="ECO:0000259" key="13">
    <source>
        <dbReference type="Pfam" id="PF09248"/>
    </source>
</evidence>
<organism evidence="14 15">
    <name type="scientific">Jaapia argillacea MUCL 33604</name>
    <dbReference type="NCBI Taxonomy" id="933084"/>
    <lineage>
        <taxon>Eukaryota</taxon>
        <taxon>Fungi</taxon>
        <taxon>Dikarya</taxon>
        <taxon>Basidiomycota</taxon>
        <taxon>Agaricomycotina</taxon>
        <taxon>Agaricomycetes</taxon>
        <taxon>Agaricomycetidae</taxon>
        <taxon>Jaapiales</taxon>
        <taxon>Jaapiaceae</taxon>
        <taxon>Jaapia</taxon>
    </lineage>
</organism>
<feature type="active site" description="Schiff-base intermediate with substrate; via topaquinone" evidence="7">
    <location>
        <position position="516"/>
    </location>
</feature>
<dbReference type="InterPro" id="IPR000269">
    <property type="entry name" value="Cu_amine_oxidase"/>
</dbReference>
<dbReference type="GO" id="GO:0008131">
    <property type="term" value="F:primary methylamine oxidase activity"/>
    <property type="evidence" value="ECO:0007669"/>
    <property type="project" value="InterPro"/>
</dbReference>
<dbReference type="GO" id="GO:0005507">
    <property type="term" value="F:copper ion binding"/>
    <property type="evidence" value="ECO:0007669"/>
    <property type="project" value="InterPro"/>
</dbReference>
<feature type="domain" description="Copper amine oxidase catalytic" evidence="12">
    <location>
        <begin position="359"/>
        <end position="766"/>
    </location>
</feature>